<feature type="compositionally biased region" description="Polar residues" evidence="1">
    <location>
        <begin position="139"/>
        <end position="160"/>
    </location>
</feature>
<evidence type="ECO:0000313" key="2">
    <source>
        <dbReference type="EMBL" id="CAE4639048.1"/>
    </source>
</evidence>
<sequence>MPVSLCVCTPMPYTFSSSLSLMKSNDGHNDFGSNLSKRSIHELEPSDKLEIFTAGNSIAISAKCADNPIGGGVTGWLDGEWLDLPLGRSRRLLEPIRCVFPFTVRRSDPTSLNRTGGSEFFVMESQQAMAGLNMDPEIKNSSKATQNPRDDSQSALYTSDSAERPQELVRSIWLTVTNFAVDHTGDILFEQARYNAHRTNARLQNNKMLASKLHSVPFSAFSSKYHRRRITLLPNSTVPIHLVQLTMDGADGMRRSLPFCIEDIPLCDGGVESTSIQWQDDRPSEYFAYRKLSSNYQSEIHIIPEFVIFNGCTKNKVLIRSSRGEQLMLDTGKMAPIRRHHQQGLIIIIELIDLDAATTPIQVDALGLKVCILKSTSTGAPIGCMAIQTVNGARDSRLVVKIGSINNSGVSGGQGGNISGGLFSNDVLRVRCRWSELELTLNDTQLDIDKRKKNHKFKAESTHHTPISQPKDDAKFNDVQVKAAQICFHRFTVDFQRIFKDKAQLSNGSANSLLFHERSQFAMIIHQIRATDCHPETKSPVVFQSSPKTSFLELCIRTRGPLNADLVKVDLFDLKLANSNGVSYPIVLDTSEDFIWRMLDIVNRIIVSTAKLAGVNIELDWDEEKGSFTVNILEALKQDHDDLDEDGTYRPPRSDRLYDVKTARVSPFKVLVSFKRQPQLSRYQLSTNFRGAKLMNYFTTNLKFTVDKAMVRFAGYRGNNIKGPSDHLFQIIKTVYSQQLKMKMLTFVRSMSLQDWKNLTARESGSEEYVDGDIYRLTGNLAGRSAGYLLKKVGEGIGDGFSTGLGTLGNGIQDVTELMGVGVVGAGVNSVVTGIGDGVGSTVKGVGKGAGNILRGAGKGVGQIVGGVGGGVSMASKGIGKGVATGDGKAILTGLGDGVASIGNGIGQGFETAAVGAADGVLAVGQGLFGGVKSIGKGVGGIFSRHDRNNQRPGRR</sequence>
<feature type="region of interest" description="Disordered" evidence="1">
    <location>
        <begin position="138"/>
        <end position="162"/>
    </location>
</feature>
<organism evidence="2">
    <name type="scientific">Ditylum brightwellii</name>
    <dbReference type="NCBI Taxonomy" id="49249"/>
    <lineage>
        <taxon>Eukaryota</taxon>
        <taxon>Sar</taxon>
        <taxon>Stramenopiles</taxon>
        <taxon>Ochrophyta</taxon>
        <taxon>Bacillariophyta</taxon>
        <taxon>Mediophyceae</taxon>
        <taxon>Lithodesmiophycidae</taxon>
        <taxon>Lithodesmiales</taxon>
        <taxon>Lithodesmiaceae</taxon>
        <taxon>Ditylum</taxon>
    </lineage>
</organism>
<evidence type="ECO:0000256" key="1">
    <source>
        <dbReference type="SAM" id="MobiDB-lite"/>
    </source>
</evidence>
<gene>
    <name evidence="2" type="ORF">DBRI00130_LOCUS31694</name>
</gene>
<name>A0A7S4SCE6_9STRA</name>
<dbReference type="AlphaFoldDB" id="A0A7S4SCE6"/>
<protein>
    <recommendedName>
        <fullName evidence="3">Vacuolar protein sorting-associated protein 13 DH-like domain-containing protein</fullName>
    </recommendedName>
</protein>
<proteinExistence type="predicted"/>
<reference evidence="2" key="1">
    <citation type="submission" date="2021-01" db="EMBL/GenBank/DDBJ databases">
        <authorList>
            <person name="Corre E."/>
            <person name="Pelletier E."/>
            <person name="Niang G."/>
            <person name="Scheremetjew M."/>
            <person name="Finn R."/>
            <person name="Kale V."/>
            <person name="Holt S."/>
            <person name="Cochrane G."/>
            <person name="Meng A."/>
            <person name="Brown T."/>
            <person name="Cohen L."/>
        </authorList>
    </citation>
    <scope>NUCLEOTIDE SEQUENCE</scope>
    <source>
        <strain evidence="2">GSO104</strain>
    </source>
</reference>
<accession>A0A7S4SCE6</accession>
<dbReference type="EMBL" id="HBNS01040669">
    <property type="protein sequence ID" value="CAE4639048.1"/>
    <property type="molecule type" value="Transcribed_RNA"/>
</dbReference>
<evidence type="ECO:0008006" key="3">
    <source>
        <dbReference type="Google" id="ProtNLM"/>
    </source>
</evidence>